<accession>A0A7T8EPR7</accession>
<gene>
    <name evidence="1" type="ORF">pEaSNUABM5_00285</name>
</gene>
<organism evidence="1 2">
    <name type="scientific">Erwinia phage pEa_SNUABM_5</name>
    <dbReference type="NCBI Taxonomy" id="2797313"/>
    <lineage>
        <taxon>Viruses</taxon>
        <taxon>Duplodnaviria</taxon>
        <taxon>Heunggongvirae</taxon>
        <taxon>Uroviricota</taxon>
        <taxon>Caudoviricetes</taxon>
        <taxon>Rivsvirus</taxon>
        <taxon>Rivsvirus SNUABM5</taxon>
    </lineage>
</organism>
<reference evidence="1 2" key="1">
    <citation type="submission" date="2020-12" db="EMBL/GenBank/DDBJ databases">
        <title>Complete genome sequence of Erwinia phage pEa_SNUABM_5.</title>
        <authorList>
            <person name="Kim S.G."/>
            <person name="Lee S.B."/>
            <person name="Kwon J."/>
            <person name="Park S.C."/>
        </authorList>
    </citation>
    <scope>NUCLEOTIDE SEQUENCE [LARGE SCALE GENOMIC DNA]</scope>
</reference>
<evidence type="ECO:0000313" key="1">
    <source>
        <dbReference type="EMBL" id="QQO90427.1"/>
    </source>
</evidence>
<dbReference type="Proteomes" id="UP000596123">
    <property type="component" value="Segment"/>
</dbReference>
<evidence type="ECO:0000313" key="2">
    <source>
        <dbReference type="Proteomes" id="UP000596123"/>
    </source>
</evidence>
<name>A0A7T8EPR7_9CAUD</name>
<dbReference type="EMBL" id="MW366843">
    <property type="protein sequence ID" value="QQO90427.1"/>
    <property type="molecule type" value="Genomic_DNA"/>
</dbReference>
<proteinExistence type="predicted"/>
<keyword evidence="2" id="KW-1185">Reference proteome</keyword>
<protein>
    <submittedName>
        <fullName evidence="1">Uncharacterized protein</fullName>
    </submittedName>
</protein>
<sequence>MKLLHRIKTRLLGQALDANPHAKKVMACLIKVGPDVEAAVQQHLNVKRPLYLVSRSKLHRLIECAGIKLNGGEQYAIAFLMLGKKIGEPSCINLTTADLFAPKWLV</sequence>